<evidence type="ECO:0000313" key="2">
    <source>
        <dbReference type="Proteomes" id="UP000291866"/>
    </source>
</evidence>
<name>A0A8G2IZ59_RHILV</name>
<gene>
    <name evidence="1" type="ORF">E0H31_16210</name>
</gene>
<evidence type="ECO:0000313" key="1">
    <source>
        <dbReference type="EMBL" id="TBX93220.1"/>
    </source>
</evidence>
<dbReference type="EMBL" id="SJLU01000007">
    <property type="protein sequence ID" value="TBX93220.1"/>
    <property type="molecule type" value="Genomic_DNA"/>
</dbReference>
<dbReference type="AlphaFoldDB" id="A0A8G2IZ59"/>
<proteinExistence type="predicted"/>
<sequence>MGMASIKPCRRLGPDRGGAMAAQAVSALNFRHDFNGSPTSKGFIAGDISVSCKPGLVIPKCLQLGEPARKIPLSKFMVKTLLKALAL</sequence>
<comment type="caution">
    <text evidence="1">The sequence shown here is derived from an EMBL/GenBank/DDBJ whole genome shotgun (WGS) entry which is preliminary data.</text>
</comment>
<reference evidence="1 2" key="1">
    <citation type="submission" date="2019-02" db="EMBL/GenBank/DDBJ databases">
        <title>The competitiveness to form nodules shapes the capacities of Rhizobium leguminosarum sv viciae communities to promote symbiosis with specific hosts.</title>
        <authorList>
            <person name="Boivin S."/>
            <person name="Lepetit M."/>
        </authorList>
    </citation>
    <scope>NUCLEOTIDE SEQUENCE [LARGE SCALE GENOMIC DNA]</scope>
    <source>
        <strain evidence="1 2">SPF4F3</strain>
    </source>
</reference>
<accession>A0A8G2IZ59</accession>
<dbReference type="Proteomes" id="UP000291866">
    <property type="component" value="Unassembled WGS sequence"/>
</dbReference>
<protein>
    <submittedName>
        <fullName evidence="1">Uncharacterized protein</fullName>
    </submittedName>
</protein>
<organism evidence="1 2">
    <name type="scientific">Rhizobium leguminosarum bv. viciae</name>
    <dbReference type="NCBI Taxonomy" id="387"/>
    <lineage>
        <taxon>Bacteria</taxon>
        <taxon>Pseudomonadati</taxon>
        <taxon>Pseudomonadota</taxon>
        <taxon>Alphaproteobacteria</taxon>
        <taxon>Hyphomicrobiales</taxon>
        <taxon>Rhizobiaceae</taxon>
        <taxon>Rhizobium/Agrobacterium group</taxon>
        <taxon>Rhizobium</taxon>
    </lineage>
</organism>
<dbReference type="GeneID" id="303212245"/>
<dbReference type="RefSeq" id="WP_129557800.1">
    <property type="nucleotide sequence ID" value="NZ_SJLU01000007.1"/>
</dbReference>